<evidence type="ECO:0000313" key="3">
    <source>
        <dbReference type="Proteomes" id="UP001153620"/>
    </source>
</evidence>
<gene>
    <name evidence="2" type="ORF">CHIRRI_LOCUS10385</name>
</gene>
<protein>
    <submittedName>
        <fullName evidence="2">Uncharacterized protein</fullName>
    </submittedName>
</protein>
<dbReference type="EMBL" id="OU895879">
    <property type="protein sequence ID" value="CAG9807537.1"/>
    <property type="molecule type" value="Genomic_DNA"/>
</dbReference>
<accession>A0A9N9S1Q1</accession>
<dbReference type="Proteomes" id="UP001153620">
    <property type="component" value="Chromosome 3"/>
</dbReference>
<dbReference type="AlphaFoldDB" id="A0A9N9S1Q1"/>
<evidence type="ECO:0000256" key="1">
    <source>
        <dbReference type="SAM" id="MobiDB-lite"/>
    </source>
</evidence>
<organism evidence="2 3">
    <name type="scientific">Chironomus riparius</name>
    <dbReference type="NCBI Taxonomy" id="315576"/>
    <lineage>
        <taxon>Eukaryota</taxon>
        <taxon>Metazoa</taxon>
        <taxon>Ecdysozoa</taxon>
        <taxon>Arthropoda</taxon>
        <taxon>Hexapoda</taxon>
        <taxon>Insecta</taxon>
        <taxon>Pterygota</taxon>
        <taxon>Neoptera</taxon>
        <taxon>Endopterygota</taxon>
        <taxon>Diptera</taxon>
        <taxon>Nematocera</taxon>
        <taxon>Chironomoidea</taxon>
        <taxon>Chironomidae</taxon>
        <taxon>Chironominae</taxon>
        <taxon>Chironomus</taxon>
    </lineage>
</organism>
<keyword evidence="3" id="KW-1185">Reference proteome</keyword>
<proteinExistence type="predicted"/>
<name>A0A9N9S1Q1_9DIPT</name>
<sequence>MFISSDPHMCMSSMNTLVKANGIHRNDKSAIKKVSKSDNNSYQKRTQTTKATRRRENLKILNTTYHIYGIQNKMKKILFIMSSVEFFINNIKLTYTHMLPYIEQERKVRGKNGLRRKNCVKTRDEK</sequence>
<evidence type="ECO:0000313" key="2">
    <source>
        <dbReference type="EMBL" id="CAG9807537.1"/>
    </source>
</evidence>
<reference evidence="2" key="2">
    <citation type="submission" date="2022-10" db="EMBL/GenBank/DDBJ databases">
        <authorList>
            <consortium name="ENA_rothamsted_submissions"/>
            <consortium name="culmorum"/>
            <person name="King R."/>
        </authorList>
    </citation>
    <scope>NUCLEOTIDE SEQUENCE</scope>
</reference>
<feature type="region of interest" description="Disordered" evidence="1">
    <location>
        <begin position="32"/>
        <end position="51"/>
    </location>
</feature>
<reference evidence="2" key="1">
    <citation type="submission" date="2022-01" db="EMBL/GenBank/DDBJ databases">
        <authorList>
            <person name="King R."/>
        </authorList>
    </citation>
    <scope>NUCLEOTIDE SEQUENCE</scope>
</reference>